<name>A0A5B7IFB9_PORTR</name>
<evidence type="ECO:0000313" key="2">
    <source>
        <dbReference type="Proteomes" id="UP000324222"/>
    </source>
</evidence>
<sequence length="93" mass="10221">MAATVELNEFLLVWLMQGNRLICIHVASRALRFEPSKTFKTKSFHFFSYSPGITEPRSSLSFHGGGVGTQSGVHRGRGCEVINGCGPTECCDR</sequence>
<organism evidence="1 2">
    <name type="scientific">Portunus trituberculatus</name>
    <name type="common">Swimming crab</name>
    <name type="synonym">Neptunus trituberculatus</name>
    <dbReference type="NCBI Taxonomy" id="210409"/>
    <lineage>
        <taxon>Eukaryota</taxon>
        <taxon>Metazoa</taxon>
        <taxon>Ecdysozoa</taxon>
        <taxon>Arthropoda</taxon>
        <taxon>Crustacea</taxon>
        <taxon>Multicrustacea</taxon>
        <taxon>Malacostraca</taxon>
        <taxon>Eumalacostraca</taxon>
        <taxon>Eucarida</taxon>
        <taxon>Decapoda</taxon>
        <taxon>Pleocyemata</taxon>
        <taxon>Brachyura</taxon>
        <taxon>Eubrachyura</taxon>
        <taxon>Portunoidea</taxon>
        <taxon>Portunidae</taxon>
        <taxon>Portuninae</taxon>
        <taxon>Portunus</taxon>
    </lineage>
</organism>
<dbReference type="EMBL" id="VSRR010053534">
    <property type="protein sequence ID" value="MPC80267.1"/>
    <property type="molecule type" value="Genomic_DNA"/>
</dbReference>
<dbReference type="Proteomes" id="UP000324222">
    <property type="component" value="Unassembled WGS sequence"/>
</dbReference>
<comment type="caution">
    <text evidence="1">The sequence shown here is derived from an EMBL/GenBank/DDBJ whole genome shotgun (WGS) entry which is preliminary data.</text>
</comment>
<protein>
    <submittedName>
        <fullName evidence="1">Uncharacterized protein</fullName>
    </submittedName>
</protein>
<dbReference type="AlphaFoldDB" id="A0A5B7IFB9"/>
<proteinExistence type="predicted"/>
<accession>A0A5B7IFB9</accession>
<gene>
    <name evidence="1" type="ORF">E2C01_074841</name>
</gene>
<keyword evidence="2" id="KW-1185">Reference proteome</keyword>
<reference evidence="1 2" key="1">
    <citation type="submission" date="2019-05" db="EMBL/GenBank/DDBJ databases">
        <title>Another draft genome of Portunus trituberculatus and its Hox gene families provides insights of decapod evolution.</title>
        <authorList>
            <person name="Jeong J.-H."/>
            <person name="Song I."/>
            <person name="Kim S."/>
            <person name="Choi T."/>
            <person name="Kim D."/>
            <person name="Ryu S."/>
            <person name="Kim W."/>
        </authorList>
    </citation>
    <scope>NUCLEOTIDE SEQUENCE [LARGE SCALE GENOMIC DNA]</scope>
    <source>
        <tissue evidence="1">Muscle</tissue>
    </source>
</reference>
<evidence type="ECO:0000313" key="1">
    <source>
        <dbReference type="EMBL" id="MPC80267.1"/>
    </source>
</evidence>